<evidence type="ECO:0000256" key="1">
    <source>
        <dbReference type="ARBA" id="ARBA00010333"/>
    </source>
</evidence>
<organism evidence="5 6">
    <name type="scientific">Salinicola endophyticus</name>
    <dbReference type="NCBI Taxonomy" id="1949083"/>
    <lineage>
        <taxon>Bacteria</taxon>
        <taxon>Pseudomonadati</taxon>
        <taxon>Pseudomonadota</taxon>
        <taxon>Gammaproteobacteria</taxon>
        <taxon>Oceanospirillales</taxon>
        <taxon>Halomonadaceae</taxon>
        <taxon>Salinicola</taxon>
    </lineage>
</organism>
<name>A0ABY8FHP0_9GAMM</name>
<gene>
    <name evidence="5" type="ORF">EVC62_00370</name>
</gene>
<dbReference type="PANTHER" id="PTHR35936:SF13">
    <property type="entry name" value="HISTIDINE-BINDING PERIPLASMIC PROTEIN"/>
    <property type="match status" value="1"/>
</dbReference>
<feature type="signal peptide" evidence="3">
    <location>
        <begin position="1"/>
        <end position="22"/>
    </location>
</feature>
<dbReference type="Pfam" id="PF00497">
    <property type="entry name" value="SBP_bac_3"/>
    <property type="match status" value="1"/>
</dbReference>
<sequence length="260" mass="27888">MKRLLAGSAFALLTVFTLSATADDDYRVGISAEPYPPFYSPDASGEWSGWEIDFTHALCQRLDATCEIVPLAWGGIIPALKTGKIDMIIGSMGITPERAKQIAFSQKYYDTPTGLLAAKGSDVQPTPEGVKGAYLGVQSGSIQESYAYKYFSHSAADIKVYQTLDEELQDLSAGRIDAVVGDTLAMQPFIDSDLGQACCEFRGNVAADPAVLGRGVGVGLRKEDTELLSRVNAAISDILADGTYQKISKPYFGDLSIYGD</sequence>
<comment type="similarity">
    <text evidence="1">Belongs to the bacterial solute-binding protein 3 family.</text>
</comment>
<reference evidence="5 6" key="1">
    <citation type="submission" date="2019-01" db="EMBL/GenBank/DDBJ databases">
        <title>Genome sequence of Salinicola endophyticus REST5.</title>
        <authorList>
            <person name="Nascimento F.X."/>
        </authorList>
    </citation>
    <scope>NUCLEOTIDE SEQUENCE [LARGE SCALE GENOMIC DNA]</scope>
    <source>
        <strain evidence="5 6">REST5</strain>
    </source>
</reference>
<dbReference type="EMBL" id="CP035631">
    <property type="protein sequence ID" value="WFF40061.1"/>
    <property type="molecule type" value="Genomic_DNA"/>
</dbReference>
<dbReference type="InterPro" id="IPR001638">
    <property type="entry name" value="Solute-binding_3/MltF_N"/>
</dbReference>
<evidence type="ECO:0000256" key="2">
    <source>
        <dbReference type="ARBA" id="ARBA00022729"/>
    </source>
</evidence>
<evidence type="ECO:0000313" key="5">
    <source>
        <dbReference type="EMBL" id="WFF40061.1"/>
    </source>
</evidence>
<dbReference type="Proteomes" id="UP001321526">
    <property type="component" value="Chromosome"/>
</dbReference>
<accession>A0ABY8FHP0</accession>
<evidence type="ECO:0000259" key="4">
    <source>
        <dbReference type="SMART" id="SM00062"/>
    </source>
</evidence>
<keyword evidence="2 3" id="KW-0732">Signal</keyword>
<evidence type="ECO:0000313" key="6">
    <source>
        <dbReference type="Proteomes" id="UP001321526"/>
    </source>
</evidence>
<dbReference type="Gene3D" id="3.40.190.10">
    <property type="entry name" value="Periplasmic binding protein-like II"/>
    <property type="match status" value="2"/>
</dbReference>
<feature type="chain" id="PRO_5046605285" evidence="3">
    <location>
        <begin position="23"/>
        <end position="260"/>
    </location>
</feature>
<dbReference type="PANTHER" id="PTHR35936">
    <property type="entry name" value="MEMBRANE-BOUND LYTIC MUREIN TRANSGLYCOSYLASE F"/>
    <property type="match status" value="1"/>
</dbReference>
<protein>
    <submittedName>
        <fullName evidence="5">Transporter substrate-binding domain-containing protein</fullName>
    </submittedName>
</protein>
<dbReference type="SUPFAM" id="SSF53850">
    <property type="entry name" value="Periplasmic binding protein-like II"/>
    <property type="match status" value="1"/>
</dbReference>
<keyword evidence="6" id="KW-1185">Reference proteome</keyword>
<proteinExistence type="inferred from homology"/>
<feature type="domain" description="Solute-binding protein family 3/N-terminal" evidence="4">
    <location>
        <begin position="25"/>
        <end position="255"/>
    </location>
</feature>
<evidence type="ECO:0000256" key="3">
    <source>
        <dbReference type="SAM" id="SignalP"/>
    </source>
</evidence>
<dbReference type="SMART" id="SM00062">
    <property type="entry name" value="PBPb"/>
    <property type="match status" value="1"/>
</dbReference>
<dbReference type="RefSeq" id="WP_110675468.1">
    <property type="nucleotide sequence ID" value="NZ_CP035631.1"/>
</dbReference>